<dbReference type="CDD" id="cd05233">
    <property type="entry name" value="SDR_c"/>
    <property type="match status" value="1"/>
</dbReference>
<sequence length="355" mass="37261">MLTLGVLLLSQAASAYLAGAPSQHLQQQRQRAASVNALELPGPLADLVGEPAPTDFSAAALGPKGVVITGGAGGVGYAYADELLSLGHAVVVCDIKDPVAPIDALKSKYGEDAKIYGYTCDVSSAESVEELGAFAKESLGTIHYWINNAGINGGRRPFTTIPTKVVEAVVNVNLVGLLLCTKVAMDIMASQEGVTGHIFQTVGSGVKGGGTPGYVAYGATKRGLPQMTDSLVAELTKGVPGYDMPKMAGEVCVHTLSPGMVFTDLLLDDSTPELRKFPFGVLAAQPPEVAADLVPKILAVSGQGKKVEFLTTDRVLVKFYERFIEGKKSEYIDDDGNVIKKPGAQYADNGVQKQY</sequence>
<dbReference type="Pfam" id="PF00106">
    <property type="entry name" value="adh_short"/>
    <property type="match status" value="1"/>
</dbReference>
<reference evidence="3" key="1">
    <citation type="submission" date="2021-01" db="EMBL/GenBank/DDBJ databases">
        <authorList>
            <person name="Corre E."/>
            <person name="Pelletier E."/>
            <person name="Niang G."/>
            <person name="Scheremetjew M."/>
            <person name="Finn R."/>
            <person name="Kale V."/>
            <person name="Holt S."/>
            <person name="Cochrane G."/>
            <person name="Meng A."/>
            <person name="Brown T."/>
            <person name="Cohen L."/>
        </authorList>
    </citation>
    <scope>NUCLEOTIDE SEQUENCE</scope>
    <source>
        <strain evidence="3">UIO037</strain>
    </source>
</reference>
<evidence type="ECO:0000313" key="3">
    <source>
        <dbReference type="EMBL" id="CAE2253883.1"/>
    </source>
</evidence>
<dbReference type="PANTHER" id="PTHR24314">
    <property type="entry name" value="NON-SPECIFIC LIPID TRANSFER PROTEIN-RELATED"/>
    <property type="match status" value="1"/>
</dbReference>
<dbReference type="AlphaFoldDB" id="A0A6T8BU99"/>
<proteinExistence type="predicted"/>
<dbReference type="EMBL" id="HBKO01033467">
    <property type="protein sequence ID" value="CAE2253881.1"/>
    <property type="molecule type" value="Transcribed_RNA"/>
</dbReference>
<dbReference type="SUPFAM" id="SSF51735">
    <property type="entry name" value="NAD(P)-binding Rossmann-fold domains"/>
    <property type="match status" value="1"/>
</dbReference>
<dbReference type="PRINTS" id="PR00081">
    <property type="entry name" value="GDHRDH"/>
</dbReference>
<dbReference type="InterPro" id="IPR002347">
    <property type="entry name" value="SDR_fam"/>
</dbReference>
<accession>A0A6T8BU99</accession>
<dbReference type="Gene3D" id="3.40.50.720">
    <property type="entry name" value="NAD(P)-binding Rossmann-like Domain"/>
    <property type="match status" value="1"/>
</dbReference>
<dbReference type="EMBL" id="HBKO01033468">
    <property type="protein sequence ID" value="CAE2253883.1"/>
    <property type="molecule type" value="Transcribed_RNA"/>
</dbReference>
<dbReference type="PANTHER" id="PTHR24314:SF21">
    <property type="entry name" value="CHLOROPHYLL(IDE) B REDUCTASE NYC1, CHLOROPLASTIC-RELATED"/>
    <property type="match status" value="1"/>
</dbReference>
<evidence type="ECO:0000313" key="2">
    <source>
        <dbReference type="EMBL" id="CAE2253881.1"/>
    </source>
</evidence>
<feature type="chain" id="PRO_5036393679" evidence="1">
    <location>
        <begin position="16"/>
        <end position="355"/>
    </location>
</feature>
<dbReference type="GO" id="GO:0034256">
    <property type="term" value="F:chlorophyll(ide) b reductase activity"/>
    <property type="evidence" value="ECO:0007669"/>
    <property type="project" value="TreeGrafter"/>
</dbReference>
<dbReference type="GO" id="GO:0015996">
    <property type="term" value="P:chlorophyll catabolic process"/>
    <property type="evidence" value="ECO:0007669"/>
    <property type="project" value="TreeGrafter"/>
</dbReference>
<keyword evidence="1" id="KW-0732">Signal</keyword>
<evidence type="ECO:0000256" key="1">
    <source>
        <dbReference type="SAM" id="SignalP"/>
    </source>
</evidence>
<name>A0A6T8BU99_9EUKA</name>
<organism evidence="3">
    <name type="scientific">Prymnesium polylepis</name>
    <dbReference type="NCBI Taxonomy" id="72548"/>
    <lineage>
        <taxon>Eukaryota</taxon>
        <taxon>Haptista</taxon>
        <taxon>Haptophyta</taxon>
        <taxon>Prymnesiophyceae</taxon>
        <taxon>Prymnesiales</taxon>
        <taxon>Prymnesiaceae</taxon>
        <taxon>Prymnesium</taxon>
    </lineage>
</organism>
<dbReference type="GO" id="GO:0010304">
    <property type="term" value="P:PSII associated light-harvesting complex II catabolic process"/>
    <property type="evidence" value="ECO:0007669"/>
    <property type="project" value="TreeGrafter"/>
</dbReference>
<dbReference type="InterPro" id="IPR036291">
    <property type="entry name" value="NAD(P)-bd_dom_sf"/>
</dbReference>
<protein>
    <submittedName>
        <fullName evidence="3">Uncharacterized protein</fullName>
    </submittedName>
</protein>
<gene>
    <name evidence="2" type="ORF">CPOL0286_LOCUS15195</name>
    <name evidence="3" type="ORF">CPOL0286_LOCUS15196</name>
</gene>
<feature type="signal peptide" evidence="1">
    <location>
        <begin position="1"/>
        <end position="15"/>
    </location>
</feature>
<dbReference type="InterPro" id="IPR052625">
    <property type="entry name" value="Chl_b_Red"/>
</dbReference>